<dbReference type="EMBL" id="LAZR01068100">
    <property type="protein sequence ID" value="KKK50280.1"/>
    <property type="molecule type" value="Genomic_DNA"/>
</dbReference>
<evidence type="ECO:0000256" key="1">
    <source>
        <dbReference type="SAM" id="MobiDB-lite"/>
    </source>
</evidence>
<feature type="region of interest" description="Disordered" evidence="1">
    <location>
        <begin position="42"/>
        <end position="81"/>
    </location>
</feature>
<evidence type="ECO:0000313" key="2">
    <source>
        <dbReference type="EMBL" id="KKK50280.1"/>
    </source>
</evidence>
<organism evidence="2">
    <name type="scientific">marine sediment metagenome</name>
    <dbReference type="NCBI Taxonomy" id="412755"/>
    <lineage>
        <taxon>unclassified sequences</taxon>
        <taxon>metagenomes</taxon>
        <taxon>ecological metagenomes</taxon>
    </lineage>
</organism>
<dbReference type="AlphaFoldDB" id="A0A0F8WPM9"/>
<accession>A0A0F8WPM9</accession>
<protein>
    <submittedName>
        <fullName evidence="2">Uncharacterized protein</fullName>
    </submittedName>
</protein>
<name>A0A0F8WPM9_9ZZZZ</name>
<sequence length="340" mass="37835">LNFSVDRDFINASKTHIEALKRSEAGLVPLDQVQLVNTADQANAPLDEHSRNTFSTEEALSKEISELGSDEDGRQTDSGGELLRTGFKNVPAASALASKSRDTKIIAVDTASGTVDRVFTASNERLADQVPEVESLRYLRKGSTVRIVVDTSNVDELITEHGDDAYKFVEIGVEQTVNNEFKRLSFLHDSAWIEANVDGRPTNVAHMVNGKDNWEAQKKDIDQIRKFLWKNRDRVFETTVTGHGLGHLSRNFKFKDGEPVIENGKQVLERDTIANIIPDGKLEFYVIRSGIYETRFGQETGNLLMNNQAKFEPGMNGQVGLFIPMGRTSDGEITYMATPI</sequence>
<comment type="caution">
    <text evidence="2">The sequence shown here is derived from an EMBL/GenBank/DDBJ whole genome shotgun (WGS) entry which is preliminary data.</text>
</comment>
<reference evidence="2" key="1">
    <citation type="journal article" date="2015" name="Nature">
        <title>Complex archaea that bridge the gap between prokaryotes and eukaryotes.</title>
        <authorList>
            <person name="Spang A."/>
            <person name="Saw J.H."/>
            <person name="Jorgensen S.L."/>
            <person name="Zaremba-Niedzwiedzka K."/>
            <person name="Martijn J."/>
            <person name="Lind A.E."/>
            <person name="van Eijk R."/>
            <person name="Schleper C."/>
            <person name="Guy L."/>
            <person name="Ettema T.J."/>
        </authorList>
    </citation>
    <scope>NUCLEOTIDE SEQUENCE</scope>
</reference>
<feature type="non-terminal residue" evidence="2">
    <location>
        <position position="340"/>
    </location>
</feature>
<feature type="non-terminal residue" evidence="2">
    <location>
        <position position="1"/>
    </location>
</feature>
<gene>
    <name evidence="2" type="ORF">LCGC14_3126600</name>
</gene>
<feature type="compositionally biased region" description="Basic and acidic residues" evidence="1">
    <location>
        <begin position="59"/>
        <end position="75"/>
    </location>
</feature>
<proteinExistence type="predicted"/>